<organism evidence="2 3">
    <name type="scientific">Salibaculum griseiflavum</name>
    <dbReference type="NCBI Taxonomy" id="1914409"/>
    <lineage>
        <taxon>Bacteria</taxon>
        <taxon>Pseudomonadati</taxon>
        <taxon>Pseudomonadota</taxon>
        <taxon>Alphaproteobacteria</taxon>
        <taxon>Rhodobacterales</taxon>
        <taxon>Roseobacteraceae</taxon>
        <taxon>Salibaculum</taxon>
    </lineage>
</organism>
<dbReference type="RefSeq" id="WP_109388316.1">
    <property type="nucleotide sequence ID" value="NZ_QETF01000006.1"/>
</dbReference>
<dbReference type="Gene3D" id="3.40.630.30">
    <property type="match status" value="1"/>
</dbReference>
<dbReference type="PROSITE" id="PS51186">
    <property type="entry name" value="GNAT"/>
    <property type="match status" value="1"/>
</dbReference>
<name>A0A2V1P7S8_9RHOB</name>
<keyword evidence="2" id="KW-0808">Transferase</keyword>
<comment type="caution">
    <text evidence="2">The sequence shown here is derived from an EMBL/GenBank/DDBJ whole genome shotgun (WGS) entry which is preliminary data.</text>
</comment>
<evidence type="ECO:0000313" key="3">
    <source>
        <dbReference type="Proteomes" id="UP000245293"/>
    </source>
</evidence>
<evidence type="ECO:0000259" key="1">
    <source>
        <dbReference type="PROSITE" id="PS51186"/>
    </source>
</evidence>
<dbReference type="Pfam" id="PF00583">
    <property type="entry name" value="Acetyltransf_1"/>
    <property type="match status" value="1"/>
</dbReference>
<dbReference type="PANTHER" id="PTHR43138">
    <property type="entry name" value="ACETYLTRANSFERASE, GNAT FAMILY"/>
    <property type="match status" value="1"/>
</dbReference>
<sequence>MIIRPAVASDWPAIWAMLEPVFRAGETYAVDRDISEGAARAMWLDGPAATFVAEEAGLLGTYYIKTNHGGGASHVCNCGYVTDTAARGRGVARAMCLHSQERARAMGYRAMQFNLVLASNTGAVRLWETLGFGIVGTLPEAFDHPALGPVDAYVMWKAL</sequence>
<gene>
    <name evidence="2" type="ORF">DFK10_07760</name>
</gene>
<protein>
    <submittedName>
        <fullName evidence="2">GNAT family N-acetyltransferase</fullName>
    </submittedName>
</protein>
<dbReference type="GO" id="GO:0016747">
    <property type="term" value="F:acyltransferase activity, transferring groups other than amino-acyl groups"/>
    <property type="evidence" value="ECO:0007669"/>
    <property type="project" value="InterPro"/>
</dbReference>
<dbReference type="AlphaFoldDB" id="A0A2V1P7S8"/>
<evidence type="ECO:0000313" key="2">
    <source>
        <dbReference type="EMBL" id="PWG17272.1"/>
    </source>
</evidence>
<dbReference type="Proteomes" id="UP000245293">
    <property type="component" value="Unassembled WGS sequence"/>
</dbReference>
<keyword evidence="3" id="KW-1185">Reference proteome</keyword>
<reference evidence="3" key="1">
    <citation type="submission" date="2018-05" db="EMBL/GenBank/DDBJ databases">
        <authorList>
            <person name="Du Z."/>
            <person name="Wang X."/>
        </authorList>
    </citation>
    <scope>NUCLEOTIDE SEQUENCE [LARGE SCALE GENOMIC DNA]</scope>
    <source>
        <strain evidence="3">WDS4C29</strain>
    </source>
</reference>
<proteinExistence type="predicted"/>
<dbReference type="InterPro" id="IPR000182">
    <property type="entry name" value="GNAT_dom"/>
</dbReference>
<dbReference type="OrthoDB" id="9788300at2"/>
<dbReference type="InterPro" id="IPR016181">
    <property type="entry name" value="Acyl_CoA_acyltransferase"/>
</dbReference>
<dbReference type="EMBL" id="QETF01000006">
    <property type="protein sequence ID" value="PWG17272.1"/>
    <property type="molecule type" value="Genomic_DNA"/>
</dbReference>
<dbReference type="PANTHER" id="PTHR43138:SF1">
    <property type="entry name" value="N-ACETYLTRANSFERASE ACA1"/>
    <property type="match status" value="1"/>
</dbReference>
<dbReference type="SUPFAM" id="SSF55729">
    <property type="entry name" value="Acyl-CoA N-acyltransferases (Nat)"/>
    <property type="match status" value="1"/>
</dbReference>
<feature type="domain" description="N-acetyltransferase" evidence="1">
    <location>
        <begin position="1"/>
        <end position="159"/>
    </location>
</feature>
<dbReference type="InterPro" id="IPR052742">
    <property type="entry name" value="Mito_N-acetyltransferase"/>
</dbReference>
<accession>A0A2V1P7S8</accession>